<dbReference type="PANTHER" id="PTHR11839">
    <property type="entry name" value="UDP/ADP-SUGAR PYROPHOSPHATASE"/>
    <property type="match status" value="1"/>
</dbReference>
<dbReference type="RefSeq" id="WP_127070691.1">
    <property type="nucleotide sequence ID" value="NZ_BMKB01000001.1"/>
</dbReference>
<dbReference type="Pfam" id="PF00293">
    <property type="entry name" value="NUDIX"/>
    <property type="match status" value="1"/>
</dbReference>
<evidence type="ECO:0000256" key="10">
    <source>
        <dbReference type="PIRSR" id="PIRSR604385-3"/>
    </source>
</evidence>
<dbReference type="GO" id="GO:0016818">
    <property type="term" value="F:hydrolase activity, acting on acid anhydrides, in phosphorus-containing anhydrides"/>
    <property type="evidence" value="ECO:0007669"/>
    <property type="project" value="InterPro"/>
</dbReference>
<protein>
    <recommendedName>
        <fullName evidence="5">GDP-mannose pyrophosphatase</fullName>
    </recommendedName>
    <alternativeName>
        <fullName evidence="7">GDP-mannose hydrolase</fullName>
    </alternativeName>
    <alternativeName>
        <fullName evidence="8">GDPMK</fullName>
    </alternativeName>
</protein>
<keyword evidence="9" id="KW-0479">Metal-binding</keyword>
<keyword evidence="9" id="KW-0460">Magnesium</keyword>
<dbReference type="PANTHER" id="PTHR11839:SF18">
    <property type="entry name" value="NUDIX HYDROLASE DOMAIN-CONTAINING PROTEIN"/>
    <property type="match status" value="1"/>
</dbReference>
<evidence type="ECO:0000313" key="13">
    <source>
        <dbReference type="Proteomes" id="UP000596977"/>
    </source>
</evidence>
<comment type="similarity">
    <text evidence="3">Belongs to the Nudix hydrolase family. NudK subfamily.</text>
</comment>
<evidence type="ECO:0000259" key="11">
    <source>
        <dbReference type="PROSITE" id="PS51462"/>
    </source>
</evidence>
<evidence type="ECO:0000256" key="6">
    <source>
        <dbReference type="ARBA" id="ARBA00022801"/>
    </source>
</evidence>
<dbReference type="NCBIfam" id="TIGR00052">
    <property type="entry name" value="nudix-type nucleoside diphosphatase, YffH/AdpP family"/>
    <property type="match status" value="1"/>
</dbReference>
<dbReference type="OrthoDB" id="5292471at2"/>
<gene>
    <name evidence="12" type="ORF">GCM10011499_01640</name>
</gene>
<dbReference type="CDD" id="cd24157">
    <property type="entry name" value="NUDIX_GDPMK"/>
    <property type="match status" value="1"/>
</dbReference>
<name>A0A916R8E8_9HYPH</name>
<feature type="binding site" evidence="9">
    <location>
        <position position="152"/>
    </location>
    <ligand>
        <name>Mg(2+)</name>
        <dbReference type="ChEBI" id="CHEBI:18420"/>
        <label>1</label>
    </ligand>
</feature>
<accession>A0A916R8E8</accession>
<dbReference type="InterPro" id="IPR000086">
    <property type="entry name" value="NUDIX_hydrolase_dom"/>
</dbReference>
<dbReference type="GO" id="GO:0019693">
    <property type="term" value="P:ribose phosphate metabolic process"/>
    <property type="evidence" value="ECO:0007669"/>
    <property type="project" value="TreeGrafter"/>
</dbReference>
<evidence type="ECO:0000256" key="9">
    <source>
        <dbReference type="PIRSR" id="PIRSR604385-2"/>
    </source>
</evidence>
<dbReference type="InterPro" id="IPR015797">
    <property type="entry name" value="NUDIX_hydrolase-like_dom_sf"/>
</dbReference>
<organism evidence="12 13">
    <name type="scientific">Pelagibacterium lentulum</name>
    <dbReference type="NCBI Taxonomy" id="2029865"/>
    <lineage>
        <taxon>Bacteria</taxon>
        <taxon>Pseudomonadati</taxon>
        <taxon>Pseudomonadota</taxon>
        <taxon>Alphaproteobacteria</taxon>
        <taxon>Hyphomicrobiales</taxon>
        <taxon>Devosiaceae</taxon>
        <taxon>Pelagibacterium</taxon>
    </lineage>
</organism>
<evidence type="ECO:0000256" key="5">
    <source>
        <dbReference type="ARBA" id="ARBA00016377"/>
    </source>
</evidence>
<feature type="binding site" evidence="9">
    <location>
        <position position="84"/>
    </location>
    <ligand>
        <name>Mg(2+)</name>
        <dbReference type="ChEBI" id="CHEBI:18420"/>
        <label>1</label>
    </ligand>
</feature>
<evidence type="ECO:0000313" key="12">
    <source>
        <dbReference type="EMBL" id="GGA35966.1"/>
    </source>
</evidence>
<evidence type="ECO:0000256" key="7">
    <source>
        <dbReference type="ARBA" id="ARBA00032162"/>
    </source>
</evidence>
<dbReference type="GO" id="GO:0046872">
    <property type="term" value="F:metal ion binding"/>
    <property type="evidence" value="ECO:0007669"/>
    <property type="project" value="UniProtKB-KW"/>
</dbReference>
<comment type="caution">
    <text evidence="12">The sequence shown here is derived from an EMBL/GenBank/DDBJ whole genome shotgun (WGS) entry which is preliminary data.</text>
</comment>
<feature type="domain" description="Nudix hydrolase" evidence="11">
    <location>
        <begin position="43"/>
        <end position="181"/>
    </location>
</feature>
<dbReference type="PROSITE" id="PS51462">
    <property type="entry name" value="NUDIX"/>
    <property type="match status" value="1"/>
</dbReference>
<dbReference type="InterPro" id="IPR004385">
    <property type="entry name" value="NDP_pyrophosphatase"/>
</dbReference>
<evidence type="ECO:0000256" key="3">
    <source>
        <dbReference type="ARBA" id="ARBA00007275"/>
    </source>
</evidence>
<dbReference type="AlphaFoldDB" id="A0A916R8E8"/>
<evidence type="ECO:0000256" key="8">
    <source>
        <dbReference type="ARBA" id="ARBA00032272"/>
    </source>
</evidence>
<comment type="catalytic activity">
    <reaction evidence="1">
        <text>GDP-alpha-D-mannose + H2O = alpha-D-mannose 1-phosphate + GMP + 2 H(+)</text>
        <dbReference type="Rhea" id="RHEA:27978"/>
        <dbReference type="ChEBI" id="CHEBI:15377"/>
        <dbReference type="ChEBI" id="CHEBI:15378"/>
        <dbReference type="ChEBI" id="CHEBI:57527"/>
        <dbReference type="ChEBI" id="CHEBI:58115"/>
        <dbReference type="ChEBI" id="CHEBI:58409"/>
    </reaction>
</comment>
<keyword evidence="13" id="KW-1185">Reference proteome</keyword>
<dbReference type="Proteomes" id="UP000596977">
    <property type="component" value="Unassembled WGS sequence"/>
</dbReference>
<dbReference type="GO" id="GO:0005829">
    <property type="term" value="C:cytosol"/>
    <property type="evidence" value="ECO:0007669"/>
    <property type="project" value="TreeGrafter"/>
</dbReference>
<dbReference type="EMBL" id="BMKB01000001">
    <property type="protein sequence ID" value="GGA35966.1"/>
    <property type="molecule type" value="Genomic_DNA"/>
</dbReference>
<feature type="binding site" evidence="9">
    <location>
        <position position="103"/>
    </location>
    <ligand>
        <name>Mg(2+)</name>
        <dbReference type="ChEBI" id="CHEBI:18420"/>
        <label>1</label>
    </ligand>
</feature>
<dbReference type="GO" id="GO:0006753">
    <property type="term" value="P:nucleoside phosphate metabolic process"/>
    <property type="evidence" value="ECO:0007669"/>
    <property type="project" value="TreeGrafter"/>
</dbReference>
<evidence type="ECO:0000256" key="2">
    <source>
        <dbReference type="ARBA" id="ARBA00001946"/>
    </source>
</evidence>
<evidence type="ECO:0000256" key="4">
    <source>
        <dbReference type="ARBA" id="ARBA00011738"/>
    </source>
</evidence>
<keyword evidence="6" id="KW-0378">Hydrolase</keyword>
<evidence type="ECO:0000256" key="1">
    <source>
        <dbReference type="ARBA" id="ARBA00000847"/>
    </source>
</evidence>
<reference evidence="12 13" key="1">
    <citation type="journal article" date="2014" name="Int. J. Syst. Evol. Microbiol.">
        <title>Complete genome sequence of Corynebacterium casei LMG S-19264T (=DSM 44701T), isolated from a smear-ripened cheese.</title>
        <authorList>
            <consortium name="US DOE Joint Genome Institute (JGI-PGF)"/>
            <person name="Walter F."/>
            <person name="Albersmeier A."/>
            <person name="Kalinowski J."/>
            <person name="Ruckert C."/>
        </authorList>
    </citation>
    <scope>NUCLEOTIDE SEQUENCE [LARGE SCALE GENOMIC DNA]</scope>
    <source>
        <strain evidence="12 13">CGMCC 1.15896</strain>
    </source>
</reference>
<dbReference type="Gene3D" id="3.90.79.10">
    <property type="entry name" value="Nucleoside Triphosphate Pyrophosphohydrolase"/>
    <property type="match status" value="1"/>
</dbReference>
<feature type="short sequence motif" description="Nudix box" evidence="10">
    <location>
        <begin position="85"/>
        <end position="106"/>
    </location>
</feature>
<comment type="subunit">
    <text evidence="4">Homodimer.</text>
</comment>
<proteinExistence type="inferred from homology"/>
<comment type="cofactor">
    <cofactor evidence="2 9">
        <name>Mg(2+)</name>
        <dbReference type="ChEBI" id="CHEBI:18420"/>
    </cofactor>
</comment>
<sequence length="193" mass="20978">MSDSIHPISKKILAENWGSLSAHEFEYRTRNGPSQILVREVYDHGSAAAVLLVNPDAGKITLVRQFRLPPHLNGDDGFLLETCAGLLDGDSPEVCAKKEAMEETGIAPQTLLHAFDLYASPGSVTEKVHCFVGTYGPQDRKGNGGGLDHEGEDIEVVELDFDEALAMTTDGRIMDAKTVALIQFAALNRPRFV</sequence>
<dbReference type="SUPFAM" id="SSF55811">
    <property type="entry name" value="Nudix"/>
    <property type="match status" value="1"/>
</dbReference>
<feature type="binding site" evidence="9">
    <location>
        <position position="99"/>
    </location>
    <ligand>
        <name>Mg(2+)</name>
        <dbReference type="ChEBI" id="CHEBI:18420"/>
        <label>1</label>
    </ligand>
</feature>